<keyword evidence="3" id="KW-1185">Reference proteome</keyword>
<name>A0A0B2VH87_TOXCA</name>
<organism evidence="2 3">
    <name type="scientific">Toxocara canis</name>
    <name type="common">Canine roundworm</name>
    <dbReference type="NCBI Taxonomy" id="6265"/>
    <lineage>
        <taxon>Eukaryota</taxon>
        <taxon>Metazoa</taxon>
        <taxon>Ecdysozoa</taxon>
        <taxon>Nematoda</taxon>
        <taxon>Chromadorea</taxon>
        <taxon>Rhabditida</taxon>
        <taxon>Spirurina</taxon>
        <taxon>Ascaridomorpha</taxon>
        <taxon>Ascaridoidea</taxon>
        <taxon>Toxocaridae</taxon>
        <taxon>Toxocara</taxon>
    </lineage>
</organism>
<gene>
    <name evidence="2" type="ORF">Tcan_09848</name>
</gene>
<evidence type="ECO:0000256" key="1">
    <source>
        <dbReference type="SAM" id="MobiDB-lite"/>
    </source>
</evidence>
<proteinExistence type="predicted"/>
<evidence type="ECO:0000313" key="3">
    <source>
        <dbReference type="Proteomes" id="UP000031036"/>
    </source>
</evidence>
<dbReference type="Proteomes" id="UP000031036">
    <property type="component" value="Unassembled WGS sequence"/>
</dbReference>
<comment type="caution">
    <text evidence="2">The sequence shown here is derived from an EMBL/GenBank/DDBJ whole genome shotgun (WGS) entry which is preliminary data.</text>
</comment>
<dbReference type="AlphaFoldDB" id="A0A0B2VH87"/>
<reference evidence="2 3" key="1">
    <citation type="submission" date="2014-11" db="EMBL/GenBank/DDBJ databases">
        <title>Genetic blueprint of the zoonotic pathogen Toxocara canis.</title>
        <authorList>
            <person name="Zhu X.-Q."/>
            <person name="Korhonen P.K."/>
            <person name="Cai H."/>
            <person name="Young N.D."/>
            <person name="Nejsum P."/>
            <person name="von Samson-Himmelstjerna G."/>
            <person name="Boag P.R."/>
            <person name="Tan P."/>
            <person name="Li Q."/>
            <person name="Min J."/>
            <person name="Yang Y."/>
            <person name="Wang X."/>
            <person name="Fang X."/>
            <person name="Hall R.S."/>
            <person name="Hofmann A."/>
            <person name="Sternberg P.W."/>
            <person name="Jex A.R."/>
            <person name="Gasser R.B."/>
        </authorList>
    </citation>
    <scope>NUCLEOTIDE SEQUENCE [LARGE SCALE GENOMIC DNA]</scope>
    <source>
        <strain evidence="2">PN_DK_2014</strain>
    </source>
</reference>
<dbReference type="EMBL" id="JPKZ01001678">
    <property type="protein sequence ID" value="KHN80764.1"/>
    <property type="molecule type" value="Genomic_DNA"/>
</dbReference>
<feature type="region of interest" description="Disordered" evidence="1">
    <location>
        <begin position="45"/>
        <end position="68"/>
    </location>
</feature>
<accession>A0A0B2VH87</accession>
<evidence type="ECO:0000313" key="2">
    <source>
        <dbReference type="EMBL" id="KHN80764.1"/>
    </source>
</evidence>
<protein>
    <submittedName>
        <fullName evidence="2">Uncharacterized protein</fullName>
    </submittedName>
</protein>
<sequence length="68" mass="7588">MSAIQQQVKGLSRLAVSSYELIWNLGELGLRFEVRNFVTVASSDPDMKLPTRQMSARTKQHKPVPASS</sequence>